<keyword evidence="3" id="KW-1185">Reference proteome</keyword>
<dbReference type="AlphaFoldDB" id="A0A4S8NWL7"/>
<evidence type="ECO:0000259" key="1">
    <source>
        <dbReference type="Pfam" id="PF06283"/>
    </source>
</evidence>
<reference evidence="2 3" key="1">
    <citation type="submission" date="2019-04" db="EMBL/GenBank/DDBJ databases">
        <title>Genome sequence of strain shin9-1.</title>
        <authorList>
            <person name="Gao J."/>
            <person name="Sun J."/>
        </authorList>
    </citation>
    <scope>NUCLEOTIDE SEQUENCE [LARGE SCALE GENOMIC DNA]</scope>
    <source>
        <strain evidence="3">shin9-1</strain>
    </source>
</reference>
<dbReference type="RefSeq" id="WP_136600103.1">
    <property type="nucleotide sequence ID" value="NZ_STGV01000007.1"/>
</dbReference>
<dbReference type="InterPro" id="IPR009381">
    <property type="entry name" value="Trehalose_catabolism_ThuA_prok"/>
</dbReference>
<evidence type="ECO:0000313" key="2">
    <source>
        <dbReference type="EMBL" id="THV20642.1"/>
    </source>
</evidence>
<dbReference type="OrthoDB" id="252909at2"/>
<dbReference type="InterPro" id="IPR029062">
    <property type="entry name" value="Class_I_gatase-like"/>
</dbReference>
<sequence length="261" mass="29441">MSIKTVVWGENIHERENAVVRSIYPDGMHTAIAAALNRDDGIDASAATLQEPEHGLSEARLAETDVLIWWGHKAHGDVSDEIVERVAKRVWEGMGLIVLHSGHFSKPFKRLMGTPCALKWREAGERERIWTVNPGHPIAAGIPENFVLENEEMYGEFFSVPEPLETVFISWFAGGEVFRSGLTWRRGAGNIFYFRPGHETYPTYHDATVQQVISNAVKWAYNPMPRYMAVHDAPNVPVEQALEPITERGPRLHQDGEEGYK</sequence>
<accession>A0A4S8NWL7</accession>
<dbReference type="Pfam" id="PF06283">
    <property type="entry name" value="ThuA"/>
    <property type="match status" value="1"/>
</dbReference>
<dbReference type="Gene3D" id="3.40.50.880">
    <property type="match status" value="1"/>
</dbReference>
<feature type="domain" description="ThuA-like" evidence="1">
    <location>
        <begin position="12"/>
        <end position="220"/>
    </location>
</feature>
<dbReference type="InterPro" id="IPR029010">
    <property type="entry name" value="ThuA-like"/>
</dbReference>
<comment type="caution">
    <text evidence="2">The sequence shown here is derived from an EMBL/GenBank/DDBJ whole genome shotgun (WGS) entry which is preliminary data.</text>
</comment>
<organism evidence="2 3">
    <name type="scientific">Peteryoungia ipomoeae</name>
    <dbReference type="NCBI Taxonomy" id="1210932"/>
    <lineage>
        <taxon>Bacteria</taxon>
        <taxon>Pseudomonadati</taxon>
        <taxon>Pseudomonadota</taxon>
        <taxon>Alphaproteobacteria</taxon>
        <taxon>Hyphomicrobiales</taxon>
        <taxon>Rhizobiaceae</taxon>
        <taxon>Peteryoungia</taxon>
    </lineage>
</organism>
<dbReference type="PIRSF" id="PIRSF030013">
    <property type="entry name" value="ThuA"/>
    <property type="match status" value="1"/>
</dbReference>
<name>A0A4S8NWL7_9HYPH</name>
<protein>
    <submittedName>
        <fullName evidence="2">Trehalose utilization protein ThuA</fullName>
    </submittedName>
</protein>
<dbReference type="SUPFAM" id="SSF52317">
    <property type="entry name" value="Class I glutamine amidotransferase-like"/>
    <property type="match status" value="1"/>
</dbReference>
<proteinExistence type="predicted"/>
<gene>
    <name evidence="2" type="ORF">FAA97_18790</name>
</gene>
<dbReference type="Proteomes" id="UP000308828">
    <property type="component" value="Unassembled WGS sequence"/>
</dbReference>
<evidence type="ECO:0000313" key="3">
    <source>
        <dbReference type="Proteomes" id="UP000308828"/>
    </source>
</evidence>
<dbReference type="EMBL" id="STGV01000007">
    <property type="protein sequence ID" value="THV20642.1"/>
    <property type="molecule type" value="Genomic_DNA"/>
</dbReference>